<name>A0A430HHS1_9BURK</name>
<gene>
    <name evidence="2" type="ORF">EJB06_21865</name>
</gene>
<dbReference type="Gene3D" id="3.40.50.1000">
    <property type="entry name" value="HAD superfamily/HAD-like"/>
    <property type="match status" value="1"/>
</dbReference>
<dbReference type="InterPro" id="IPR023214">
    <property type="entry name" value="HAD_sf"/>
</dbReference>
<evidence type="ECO:0000259" key="1">
    <source>
        <dbReference type="SMART" id="SM00775"/>
    </source>
</evidence>
<dbReference type="GO" id="GO:0031210">
    <property type="term" value="F:phosphatidylcholine binding"/>
    <property type="evidence" value="ECO:0007669"/>
    <property type="project" value="TreeGrafter"/>
</dbReference>
<feature type="domain" description="LNS2/PITP" evidence="1">
    <location>
        <begin position="151"/>
        <end position="293"/>
    </location>
</feature>
<dbReference type="Proteomes" id="UP000278085">
    <property type="component" value="Unassembled WGS sequence"/>
</dbReference>
<evidence type="ECO:0000313" key="2">
    <source>
        <dbReference type="EMBL" id="RSZ57052.1"/>
    </source>
</evidence>
<dbReference type="OrthoDB" id="9154097at2"/>
<accession>A0A430HHS1</accession>
<dbReference type="SMART" id="SM00775">
    <property type="entry name" value="LNS2"/>
    <property type="match status" value="1"/>
</dbReference>
<dbReference type="EMBL" id="RXLQ01000012">
    <property type="protein sequence ID" value="RSZ57052.1"/>
    <property type="molecule type" value="Genomic_DNA"/>
</dbReference>
<dbReference type="SUPFAM" id="SSF56784">
    <property type="entry name" value="HAD-like"/>
    <property type="match status" value="1"/>
</dbReference>
<proteinExistence type="predicted"/>
<dbReference type="InterPro" id="IPR031315">
    <property type="entry name" value="LNS2/PITP"/>
</dbReference>
<dbReference type="CDD" id="cd01427">
    <property type="entry name" value="HAD_like"/>
    <property type="match status" value="1"/>
</dbReference>
<reference evidence="2 3" key="1">
    <citation type="submission" date="2018-12" db="EMBL/GenBank/DDBJ databases">
        <authorList>
            <person name="Yang E."/>
        </authorList>
    </citation>
    <scope>NUCLEOTIDE SEQUENCE [LARGE SCALE GENOMIC DNA]</scope>
    <source>
        <strain evidence="2 3">SOD</strain>
    </source>
</reference>
<dbReference type="AlphaFoldDB" id="A0A430HHS1"/>
<dbReference type="GO" id="GO:0035091">
    <property type="term" value="F:phosphatidylinositol binding"/>
    <property type="evidence" value="ECO:0007669"/>
    <property type="project" value="TreeGrafter"/>
</dbReference>
<protein>
    <submittedName>
        <fullName evidence="2">Haloacid dehalogenase</fullName>
    </submittedName>
</protein>
<dbReference type="InterPro" id="IPR001666">
    <property type="entry name" value="PI_transfer"/>
</dbReference>
<dbReference type="GO" id="GO:0008525">
    <property type="term" value="F:phosphatidylcholine transporter activity"/>
    <property type="evidence" value="ECO:0007669"/>
    <property type="project" value="TreeGrafter"/>
</dbReference>
<organism evidence="2 3">
    <name type="scientific">Massilia atriviolacea</name>
    <dbReference type="NCBI Taxonomy" id="2495579"/>
    <lineage>
        <taxon>Bacteria</taxon>
        <taxon>Pseudomonadati</taxon>
        <taxon>Pseudomonadota</taxon>
        <taxon>Betaproteobacteria</taxon>
        <taxon>Burkholderiales</taxon>
        <taxon>Oxalobacteraceae</taxon>
        <taxon>Telluria group</taxon>
        <taxon>Massilia</taxon>
    </lineage>
</organism>
<dbReference type="GO" id="GO:0008526">
    <property type="term" value="F:phosphatidylinositol transfer activity"/>
    <property type="evidence" value="ECO:0007669"/>
    <property type="project" value="TreeGrafter"/>
</dbReference>
<dbReference type="PANTHER" id="PTHR10658">
    <property type="entry name" value="PHOSPHATIDYLINOSITOL TRANSFER PROTEIN"/>
    <property type="match status" value="1"/>
</dbReference>
<dbReference type="InterPro" id="IPR036412">
    <property type="entry name" value="HAD-like_sf"/>
</dbReference>
<dbReference type="Pfam" id="PF24695">
    <property type="entry name" value="PITM1-3"/>
    <property type="match status" value="1"/>
</dbReference>
<dbReference type="PANTHER" id="PTHR10658:SF11">
    <property type="entry name" value="VIBRATOR, ISOFORM B"/>
    <property type="match status" value="1"/>
</dbReference>
<sequence length="318" mass="34316">MAIACAVSALPALAACPDYTSAANPPALAGPLKKSFASSRNTLAAGLYAPWHMAHDAIVKAGTPASMTAKFDYDAALHRDLENERVHAYVYGTGMDGWQYAGQYLTDGDGKVEVPLGVRPVGEYVVRFVVEGDLSTTDGYLSVVDPGRDTVLFDIDGTLTVSDFEAYADYVGVRTATPYAFGPQMVKAYRDKGYQLIFLTARPYWVTRDGREWLGLQKIGPWHYHSNPYGAGPVPPDIQRFKGDYVRHLREVVGLNIVRAYGNATTDIGAYEDAGLPKAETYIIGTHAGVGGTNPVRGDYGAHYAAVVAPTPQAACRR</sequence>
<evidence type="ECO:0000313" key="3">
    <source>
        <dbReference type="Proteomes" id="UP000278085"/>
    </source>
</evidence>
<dbReference type="Pfam" id="PF24694">
    <property type="entry name" value="LNS2_PITM1-3"/>
    <property type="match status" value="1"/>
</dbReference>
<keyword evidence="3" id="KW-1185">Reference proteome</keyword>
<dbReference type="GO" id="GO:0005737">
    <property type="term" value="C:cytoplasm"/>
    <property type="evidence" value="ECO:0007669"/>
    <property type="project" value="TreeGrafter"/>
</dbReference>
<comment type="caution">
    <text evidence="2">The sequence shown here is derived from an EMBL/GenBank/DDBJ whole genome shotgun (WGS) entry which is preliminary data.</text>
</comment>